<reference evidence="2" key="1">
    <citation type="submission" date="2023-03" db="EMBL/GenBank/DDBJ databases">
        <title>Massive genome expansion in bonnet fungi (Mycena s.s.) driven by repeated elements and novel gene families across ecological guilds.</title>
        <authorList>
            <consortium name="Lawrence Berkeley National Laboratory"/>
            <person name="Harder C.B."/>
            <person name="Miyauchi S."/>
            <person name="Viragh M."/>
            <person name="Kuo A."/>
            <person name="Thoen E."/>
            <person name="Andreopoulos B."/>
            <person name="Lu D."/>
            <person name="Skrede I."/>
            <person name="Drula E."/>
            <person name="Henrissat B."/>
            <person name="Morin E."/>
            <person name="Kohler A."/>
            <person name="Barry K."/>
            <person name="LaButti K."/>
            <person name="Morin E."/>
            <person name="Salamov A."/>
            <person name="Lipzen A."/>
            <person name="Mereny Z."/>
            <person name="Hegedus B."/>
            <person name="Baldrian P."/>
            <person name="Stursova M."/>
            <person name="Weitz H."/>
            <person name="Taylor A."/>
            <person name="Grigoriev I.V."/>
            <person name="Nagy L.G."/>
            <person name="Martin F."/>
            <person name="Kauserud H."/>
        </authorList>
    </citation>
    <scope>NUCLEOTIDE SEQUENCE</scope>
    <source>
        <strain evidence="2">CBHHK002</strain>
    </source>
</reference>
<keyword evidence="1" id="KW-0812">Transmembrane</keyword>
<accession>A0AAD6ZJ65</accession>
<evidence type="ECO:0000256" key="1">
    <source>
        <dbReference type="SAM" id="Phobius"/>
    </source>
</evidence>
<evidence type="ECO:0000313" key="2">
    <source>
        <dbReference type="EMBL" id="KAJ7323591.1"/>
    </source>
</evidence>
<protein>
    <submittedName>
        <fullName evidence="2">Uncharacterized protein</fullName>
    </submittedName>
</protein>
<dbReference type="Proteomes" id="UP001218218">
    <property type="component" value="Unassembled WGS sequence"/>
</dbReference>
<dbReference type="AlphaFoldDB" id="A0AAD6ZJ65"/>
<keyword evidence="3" id="KW-1185">Reference proteome</keyword>
<keyword evidence="1" id="KW-0472">Membrane</keyword>
<feature type="transmembrane region" description="Helical" evidence="1">
    <location>
        <begin position="231"/>
        <end position="253"/>
    </location>
</feature>
<gene>
    <name evidence="2" type="ORF">DFH08DRAFT_817629</name>
</gene>
<comment type="caution">
    <text evidence="2">The sequence shown here is derived from an EMBL/GenBank/DDBJ whole genome shotgun (WGS) entry which is preliminary data.</text>
</comment>
<keyword evidence="1" id="KW-1133">Transmembrane helix</keyword>
<feature type="transmembrane region" description="Helical" evidence="1">
    <location>
        <begin position="147"/>
        <end position="169"/>
    </location>
</feature>
<proteinExistence type="predicted"/>
<dbReference type="EMBL" id="JARIHO010000046">
    <property type="protein sequence ID" value="KAJ7323591.1"/>
    <property type="molecule type" value="Genomic_DNA"/>
</dbReference>
<evidence type="ECO:0000313" key="3">
    <source>
        <dbReference type="Proteomes" id="UP001218218"/>
    </source>
</evidence>
<organism evidence="2 3">
    <name type="scientific">Mycena albidolilacea</name>
    <dbReference type="NCBI Taxonomy" id="1033008"/>
    <lineage>
        <taxon>Eukaryota</taxon>
        <taxon>Fungi</taxon>
        <taxon>Dikarya</taxon>
        <taxon>Basidiomycota</taxon>
        <taxon>Agaricomycotina</taxon>
        <taxon>Agaricomycetes</taxon>
        <taxon>Agaricomycetidae</taxon>
        <taxon>Agaricales</taxon>
        <taxon>Marasmiineae</taxon>
        <taxon>Mycenaceae</taxon>
        <taxon>Mycena</taxon>
    </lineage>
</organism>
<name>A0AAD6ZJ65_9AGAR</name>
<sequence length="416" mass="46246">MYYLTNATAFQVMPLRTKQIEDAKRSGKHRSEPSARPLNGFVRCTKQRSLEAPPQHTMGCGNVIGVGYQGKPACQCSVRWIKCAEGQSRTANSLQNYQNTRVPNTPLNALNHGYPYGELRVIPESLGAADAFPVPVGIIPARLGKLWAIPTGWMVLAFAFKLMVLAFALKAMTINIGWGFVISVSEKDGRPEDGKVGKSDMAGSDTTKISLMRKEAVTGIGRKRPERIGKCMVVTGLMVPAFASKLMVPAFALKVMGVHIGYLRMDGRLYWGCINELYDMGTGINGLEDQFPFWDTNAFSPKRKSFTFSNRVVQVQTKRLPTLAVNEPHALGDGGKAEGWIWQHGYYENLFAAEVQWHHAHADMEQWQEEIEILGQEFCHAAQGCDRMETVWAAFVNDHKNDPGKQAYAMRAANMN</sequence>